<evidence type="ECO:0000313" key="11">
    <source>
        <dbReference type="EMBL" id="CAH1108713.1"/>
    </source>
</evidence>
<dbReference type="Proteomes" id="UP001153636">
    <property type="component" value="Chromosome 3"/>
</dbReference>
<dbReference type="Gene3D" id="2.30.42.10">
    <property type="match status" value="2"/>
</dbReference>
<dbReference type="Pfam" id="PF04495">
    <property type="entry name" value="GRASP55_65"/>
    <property type="match status" value="1"/>
</dbReference>
<feature type="domain" description="PDZ GRASP-type" evidence="10">
    <location>
        <begin position="111"/>
        <end position="199"/>
    </location>
</feature>
<keyword evidence="3" id="KW-0597">Phosphoprotein</keyword>
<dbReference type="GO" id="GO:0046872">
    <property type="term" value="F:metal ion binding"/>
    <property type="evidence" value="ECO:0007669"/>
    <property type="project" value="UniProtKB-KW"/>
</dbReference>
<keyword evidence="9" id="KW-0479">Metal-binding</keyword>
<evidence type="ECO:0000313" key="12">
    <source>
        <dbReference type="Proteomes" id="UP001153636"/>
    </source>
</evidence>
<evidence type="ECO:0000256" key="8">
    <source>
        <dbReference type="ARBA" id="ARBA00023288"/>
    </source>
</evidence>
<keyword evidence="7" id="KW-0472">Membrane</keyword>
<keyword evidence="4" id="KW-0519">Myristate</keyword>
<feature type="binding site" evidence="9">
    <location>
        <position position="18"/>
    </location>
    <ligand>
        <name>Zn(2+)</name>
        <dbReference type="ChEBI" id="CHEBI:29105"/>
    </ligand>
</feature>
<comment type="similarity">
    <text evidence="2">Belongs to the GORASP family.</text>
</comment>
<reference evidence="11" key="1">
    <citation type="submission" date="2022-01" db="EMBL/GenBank/DDBJ databases">
        <authorList>
            <person name="King R."/>
        </authorList>
    </citation>
    <scope>NUCLEOTIDE SEQUENCE</scope>
</reference>
<keyword evidence="8" id="KW-0449">Lipoprotein</keyword>
<feature type="binding site" evidence="9">
    <location>
        <position position="103"/>
    </location>
    <ligand>
        <name>Zn(2+)</name>
        <dbReference type="ChEBI" id="CHEBI:29105"/>
    </ligand>
</feature>
<keyword evidence="9" id="KW-0862">Zinc</keyword>
<gene>
    <name evidence="11" type="ORF">PSYICH_LOCUS8439</name>
</gene>
<sequence>MGNSESVEIPGGGTEGYHVLRVQENSPGSKAGLQPFFDFIVSINGTRLDRDNDTLKTVLKSGIGKQLPLTVYSCKSQSVRSITIEPSDTWGGQGLLGVSIKFCSFEVAKENVWHILEVHPNSPAHLAGLKPFSDYIIGSDSILHESEDLYNLIEGHDGCSLKLYVYNSDEDSCREVTITPNSRWGGEGMVGCGIGYGYLHRIPVRGNIVHIPPTTTIFNQTPTISPNTNQNTDVLTSQNVQQSVVVTSAVPDSQLSTSTVNSNTKETVPIYTSNVPAPSTIPNFNNLSFQAQPVGAEMPAFDMSKYVDQNVTSPPQVSLHSLPAVVNPLMYNPADYPSHIPPTSPTYSYPIQDQSGATQVFSSPSTKTLPPPPLSGFQNQPIIFDPHIAAQSAQQLLSGNLTTTSKASQIM</sequence>
<keyword evidence="6" id="KW-0333">Golgi apparatus</keyword>
<feature type="domain" description="PDZ GRASP-type" evidence="10">
    <location>
        <begin position="15"/>
        <end position="105"/>
    </location>
</feature>
<evidence type="ECO:0000256" key="6">
    <source>
        <dbReference type="ARBA" id="ARBA00023034"/>
    </source>
</evidence>
<dbReference type="PANTHER" id="PTHR12893:SF0">
    <property type="entry name" value="GRASP65"/>
    <property type="match status" value="1"/>
</dbReference>
<name>A0A9P0CYC2_9CUCU</name>
<dbReference type="FunFam" id="2.30.42.10:FF:000056">
    <property type="entry name" value="Golgi reassembly-stacking protein 2 isoform 1"/>
    <property type="match status" value="1"/>
</dbReference>
<dbReference type="InterPro" id="IPR036034">
    <property type="entry name" value="PDZ_sf"/>
</dbReference>
<keyword evidence="5" id="KW-0677">Repeat</keyword>
<dbReference type="FunFam" id="2.30.42.10:FF:000026">
    <property type="entry name" value="Golgi reassembly stacking protein 2"/>
    <property type="match status" value="1"/>
</dbReference>
<dbReference type="PANTHER" id="PTHR12893">
    <property type="entry name" value="GOLGI REASSEMBLY STACKING PROTEIN GRASP"/>
    <property type="match status" value="1"/>
</dbReference>
<dbReference type="InterPro" id="IPR024958">
    <property type="entry name" value="GRASP_PDZ"/>
</dbReference>
<dbReference type="EMBL" id="OV651815">
    <property type="protein sequence ID" value="CAH1108713.1"/>
    <property type="molecule type" value="Genomic_DNA"/>
</dbReference>
<evidence type="ECO:0000256" key="3">
    <source>
        <dbReference type="ARBA" id="ARBA00022553"/>
    </source>
</evidence>
<dbReference type="GO" id="GO:0007030">
    <property type="term" value="P:Golgi organization"/>
    <property type="evidence" value="ECO:0007669"/>
    <property type="project" value="TreeGrafter"/>
</dbReference>
<keyword evidence="12" id="KW-1185">Reference proteome</keyword>
<evidence type="ECO:0000256" key="9">
    <source>
        <dbReference type="PIRSR" id="PIRSR607583-1"/>
    </source>
</evidence>
<evidence type="ECO:0000256" key="1">
    <source>
        <dbReference type="ARBA" id="ARBA00004394"/>
    </source>
</evidence>
<dbReference type="GO" id="GO:0000139">
    <property type="term" value="C:Golgi membrane"/>
    <property type="evidence" value="ECO:0007669"/>
    <property type="project" value="UniProtKB-SubCell"/>
</dbReference>
<dbReference type="SUPFAM" id="SSF50156">
    <property type="entry name" value="PDZ domain-like"/>
    <property type="match status" value="2"/>
</dbReference>
<evidence type="ECO:0000259" key="10">
    <source>
        <dbReference type="PROSITE" id="PS51865"/>
    </source>
</evidence>
<evidence type="ECO:0000256" key="5">
    <source>
        <dbReference type="ARBA" id="ARBA00022737"/>
    </source>
</evidence>
<accession>A0A9P0CYC2</accession>
<evidence type="ECO:0000256" key="2">
    <source>
        <dbReference type="ARBA" id="ARBA00007144"/>
    </source>
</evidence>
<dbReference type="PROSITE" id="PS51865">
    <property type="entry name" value="PDZ_GRASP"/>
    <property type="match status" value="2"/>
</dbReference>
<proteinExistence type="inferred from homology"/>
<protein>
    <recommendedName>
        <fullName evidence="10">PDZ GRASP-type domain-containing protein</fullName>
    </recommendedName>
</protein>
<dbReference type="AlphaFoldDB" id="A0A9P0CYC2"/>
<organism evidence="11 12">
    <name type="scientific">Psylliodes chrysocephalus</name>
    <dbReference type="NCBI Taxonomy" id="3402493"/>
    <lineage>
        <taxon>Eukaryota</taxon>
        <taxon>Metazoa</taxon>
        <taxon>Ecdysozoa</taxon>
        <taxon>Arthropoda</taxon>
        <taxon>Hexapoda</taxon>
        <taxon>Insecta</taxon>
        <taxon>Pterygota</taxon>
        <taxon>Neoptera</taxon>
        <taxon>Endopterygota</taxon>
        <taxon>Coleoptera</taxon>
        <taxon>Polyphaga</taxon>
        <taxon>Cucujiformia</taxon>
        <taxon>Chrysomeloidea</taxon>
        <taxon>Chrysomelidae</taxon>
        <taxon>Galerucinae</taxon>
        <taxon>Alticini</taxon>
        <taxon>Psylliodes</taxon>
    </lineage>
</organism>
<comment type="subcellular location">
    <subcellularLocation>
        <location evidence="1">Golgi apparatus membrane</location>
    </subcellularLocation>
</comment>
<dbReference type="InterPro" id="IPR007583">
    <property type="entry name" value="GRASP55_65"/>
</dbReference>
<evidence type="ECO:0000256" key="7">
    <source>
        <dbReference type="ARBA" id="ARBA00023136"/>
    </source>
</evidence>
<dbReference type="OrthoDB" id="3318at2759"/>
<evidence type="ECO:0000256" key="4">
    <source>
        <dbReference type="ARBA" id="ARBA00022707"/>
    </source>
</evidence>